<protein>
    <submittedName>
        <fullName evidence="3">Uncharacterized protein</fullName>
    </submittedName>
</protein>
<evidence type="ECO:0000256" key="1">
    <source>
        <dbReference type="SAM" id="Coils"/>
    </source>
</evidence>
<reference evidence="3" key="1">
    <citation type="journal article" date="2020" name="New Phytol.">
        <title>Comparative genomics reveals dynamic genome evolution in host specialist ectomycorrhizal fungi.</title>
        <authorList>
            <person name="Lofgren L.A."/>
            <person name="Nguyen N.H."/>
            <person name="Vilgalys R."/>
            <person name="Ruytinx J."/>
            <person name="Liao H.L."/>
            <person name="Branco S."/>
            <person name="Kuo A."/>
            <person name="LaButti K."/>
            <person name="Lipzen A."/>
            <person name="Andreopoulos W."/>
            <person name="Pangilinan J."/>
            <person name="Riley R."/>
            <person name="Hundley H."/>
            <person name="Na H."/>
            <person name="Barry K."/>
            <person name="Grigoriev I.V."/>
            <person name="Stajich J.E."/>
            <person name="Kennedy P.G."/>
        </authorList>
    </citation>
    <scope>NUCLEOTIDE SEQUENCE</scope>
    <source>
        <strain evidence="3">S12</strain>
    </source>
</reference>
<comment type="caution">
    <text evidence="3">The sequence shown here is derived from an EMBL/GenBank/DDBJ whole genome shotgun (WGS) entry which is preliminary data.</text>
</comment>
<feature type="coiled-coil region" evidence="1">
    <location>
        <begin position="107"/>
        <end position="141"/>
    </location>
</feature>
<evidence type="ECO:0000313" key="3">
    <source>
        <dbReference type="EMBL" id="KAG1802696.1"/>
    </source>
</evidence>
<dbReference type="OrthoDB" id="2687841at2759"/>
<feature type="region of interest" description="Disordered" evidence="2">
    <location>
        <begin position="154"/>
        <end position="181"/>
    </location>
</feature>
<dbReference type="EMBL" id="JABBWE010000005">
    <property type="protein sequence ID" value="KAG1802696.1"/>
    <property type="molecule type" value="Genomic_DNA"/>
</dbReference>
<sequence>MFDSDEDFPDDFVLDDQTLAILDKEESRFEESRRVDEPDVEDLPPPAKRQKLDTGPPQDFSAFSRSPDDTENLPDITLCDDDTYKVELPQQSIISAPQATSIVNPSLIALERHLACLRKQKNELHKEKVRLQEELRHTLSAKLAKEGEVVILRKNIEKRKQRSSGRPRRSRRPNKRRCKKK</sequence>
<proteinExistence type="predicted"/>
<organism evidence="3 4">
    <name type="scientific">Suillus plorans</name>
    <dbReference type="NCBI Taxonomy" id="116603"/>
    <lineage>
        <taxon>Eukaryota</taxon>
        <taxon>Fungi</taxon>
        <taxon>Dikarya</taxon>
        <taxon>Basidiomycota</taxon>
        <taxon>Agaricomycotina</taxon>
        <taxon>Agaricomycetes</taxon>
        <taxon>Agaricomycetidae</taxon>
        <taxon>Boletales</taxon>
        <taxon>Suillineae</taxon>
        <taxon>Suillaceae</taxon>
        <taxon>Suillus</taxon>
    </lineage>
</organism>
<evidence type="ECO:0000256" key="2">
    <source>
        <dbReference type="SAM" id="MobiDB-lite"/>
    </source>
</evidence>
<feature type="compositionally biased region" description="Basic and acidic residues" evidence="2">
    <location>
        <begin position="23"/>
        <end position="37"/>
    </location>
</feature>
<keyword evidence="1" id="KW-0175">Coiled coil</keyword>
<keyword evidence="4" id="KW-1185">Reference proteome</keyword>
<gene>
    <name evidence="3" type="ORF">HD556DRAFT_706905</name>
</gene>
<feature type="region of interest" description="Disordered" evidence="2">
    <location>
        <begin position="23"/>
        <end position="73"/>
    </location>
</feature>
<dbReference type="GeneID" id="64605127"/>
<evidence type="ECO:0000313" key="4">
    <source>
        <dbReference type="Proteomes" id="UP000719766"/>
    </source>
</evidence>
<name>A0A9P7DTK4_9AGAM</name>
<feature type="compositionally biased region" description="Basic residues" evidence="2">
    <location>
        <begin position="156"/>
        <end position="181"/>
    </location>
</feature>
<dbReference type="Proteomes" id="UP000719766">
    <property type="component" value="Unassembled WGS sequence"/>
</dbReference>
<dbReference type="AlphaFoldDB" id="A0A9P7DTK4"/>
<dbReference type="RefSeq" id="XP_041165593.1">
    <property type="nucleotide sequence ID" value="XM_041311363.1"/>
</dbReference>
<accession>A0A9P7DTK4</accession>